<evidence type="ECO:0000256" key="2">
    <source>
        <dbReference type="SAM" id="MobiDB-lite"/>
    </source>
</evidence>
<feature type="region of interest" description="Disordered" evidence="2">
    <location>
        <begin position="1"/>
        <end position="23"/>
    </location>
</feature>
<dbReference type="EMBL" id="PVNO01000010">
    <property type="protein sequence ID" value="PRO70118.1"/>
    <property type="molecule type" value="Genomic_DNA"/>
</dbReference>
<keyword evidence="4" id="KW-1185">Reference proteome</keyword>
<organism evidence="3 4">
    <name type="scientific">Alteromonas gracilis</name>
    <dbReference type="NCBI Taxonomy" id="1479524"/>
    <lineage>
        <taxon>Bacteria</taxon>
        <taxon>Pseudomonadati</taxon>
        <taxon>Pseudomonadota</taxon>
        <taxon>Gammaproteobacteria</taxon>
        <taxon>Alteromonadales</taxon>
        <taxon>Alteromonadaceae</taxon>
        <taxon>Alteromonas/Salinimonas group</taxon>
        <taxon>Alteromonas</taxon>
    </lineage>
</organism>
<comment type="caution">
    <text evidence="3">The sequence shown here is derived from an EMBL/GenBank/DDBJ whole genome shotgun (WGS) entry which is preliminary data.</text>
</comment>
<name>A0ABX5CRD4_9ALTE</name>
<dbReference type="Gene3D" id="3.40.50.300">
    <property type="entry name" value="P-loop containing nucleotide triphosphate hydrolases"/>
    <property type="match status" value="1"/>
</dbReference>
<feature type="compositionally biased region" description="Basic and acidic residues" evidence="2">
    <location>
        <begin position="11"/>
        <end position="23"/>
    </location>
</feature>
<evidence type="ECO:0000313" key="4">
    <source>
        <dbReference type="Proteomes" id="UP000239539"/>
    </source>
</evidence>
<evidence type="ECO:0000256" key="1">
    <source>
        <dbReference type="SAM" id="Coils"/>
    </source>
</evidence>
<accession>A0ABX5CRD4</accession>
<evidence type="ECO:0008006" key="5">
    <source>
        <dbReference type="Google" id="ProtNLM"/>
    </source>
</evidence>
<proteinExistence type="predicted"/>
<sequence length="334" mass="38200">MSDNLQSIATDKPKSKRDSRSHDQRVADLEAAFTKLKAKAIATGIKTDASAAKVLEAGRVNRTYFYIKDKLKDKAALAKYHAVRDAIQDFQDNFERFGGDTVVNQLRAKLELAEAQRNQIAQTLTEQQKLVAGLQNDNAALKKKVRLQSDHMIDVVHSATVKSRPNNNVFGEVRIISPDTYLWRNGQYLFDDEKVRQHAWERAKIDLKQALQRPFSMRVYLLVGPPCAGKSTWAKAYSNFYPDLHSVVIDATNLTAFSRLEWVSQVNKYRTNDTRICAVVFLTPKSVLQSRNNRREPTKRVDDALLLQKFDQLEFPNLLHEDIDEMIVVRTEHD</sequence>
<dbReference type="RefSeq" id="WP_105930119.1">
    <property type="nucleotide sequence ID" value="NZ_PVNO01000010.1"/>
</dbReference>
<feature type="coiled-coil region" evidence="1">
    <location>
        <begin position="103"/>
        <end position="144"/>
    </location>
</feature>
<dbReference type="InterPro" id="IPR027417">
    <property type="entry name" value="P-loop_NTPase"/>
</dbReference>
<evidence type="ECO:0000313" key="3">
    <source>
        <dbReference type="EMBL" id="PRO70118.1"/>
    </source>
</evidence>
<keyword evidence="1" id="KW-0175">Coiled coil</keyword>
<protein>
    <recommendedName>
        <fullName evidence="5">ATPase AAA-type core domain-containing protein</fullName>
    </recommendedName>
</protein>
<reference evidence="4" key="1">
    <citation type="journal article" date="2020" name="Int. J. Syst. Evol. Microbiol.">
        <title>Alteromonas alba sp. nov., a marine bacterium isolated from the seawater of the West Pacific Ocean.</title>
        <authorList>
            <person name="Sun C."/>
            <person name="Wu Y.-H."/>
            <person name="Xamxidin M."/>
            <person name="Cheng H."/>
            <person name="Xu X.-W."/>
        </authorList>
    </citation>
    <scope>NUCLEOTIDE SEQUENCE [LARGE SCALE GENOMIC DNA]</scope>
    <source>
        <strain evidence="4">9a2</strain>
    </source>
</reference>
<gene>
    <name evidence="3" type="ORF">C6Y39_04455</name>
</gene>
<dbReference type="Proteomes" id="UP000239539">
    <property type="component" value="Unassembled WGS sequence"/>
</dbReference>
<dbReference type="SUPFAM" id="SSF52540">
    <property type="entry name" value="P-loop containing nucleoside triphosphate hydrolases"/>
    <property type="match status" value="1"/>
</dbReference>